<dbReference type="InterPro" id="IPR051533">
    <property type="entry name" value="WaaL-like"/>
</dbReference>
<evidence type="ECO:0000313" key="8">
    <source>
        <dbReference type="Proteomes" id="UP000216984"/>
    </source>
</evidence>
<feature type="transmembrane region" description="Helical" evidence="5">
    <location>
        <begin position="126"/>
        <end position="149"/>
    </location>
</feature>
<evidence type="ECO:0000256" key="3">
    <source>
        <dbReference type="ARBA" id="ARBA00022989"/>
    </source>
</evidence>
<feature type="transmembrane region" description="Helical" evidence="5">
    <location>
        <begin position="395"/>
        <end position="415"/>
    </location>
</feature>
<feature type="transmembrane region" description="Helical" evidence="5">
    <location>
        <begin position="246"/>
        <end position="267"/>
    </location>
</feature>
<feature type="transmembrane region" description="Helical" evidence="5">
    <location>
        <begin position="97"/>
        <end position="114"/>
    </location>
</feature>
<keyword evidence="2 5" id="KW-0812">Transmembrane</keyword>
<feature type="transmembrane region" description="Helical" evidence="5">
    <location>
        <begin position="371"/>
        <end position="389"/>
    </location>
</feature>
<evidence type="ECO:0000313" key="7">
    <source>
        <dbReference type="EMBL" id="OZC37949.1"/>
    </source>
</evidence>
<dbReference type="EMBL" id="NEFY01000001">
    <property type="protein sequence ID" value="OZC37949.1"/>
    <property type="molecule type" value="Genomic_DNA"/>
</dbReference>
<feature type="transmembrane region" description="Helical" evidence="5">
    <location>
        <begin position="169"/>
        <end position="187"/>
    </location>
</feature>
<dbReference type="InterPro" id="IPR007016">
    <property type="entry name" value="O-antigen_ligase-rel_domated"/>
</dbReference>
<sequence length="491" mass="55863">MVLRAFFGALLSLLFIQLLFSEILPGSFGSYNYQRFSFLFLALLFGVLFFLYYFRVGFEVSFFFIAFPHLFFVFCVLSASASASALSGYSYSLVEPAFFSFYFCLSFFLGKLLADMGRILSACFFFLYFAFFFCAMYGFSLISIYIFAILDSVSDLSVFIPSGFVNIRYWSHVATWFVPLFPLAVLVGPLKNNMLLKVIMLLASGLWWWALFLTTSRGSILGIIFGVLVVLCFFHRKAMPWLKVFLQYLFAGIVIWLLLSVAIPSFMADGVQVRSIKTDSSGRIPLFVEAWKMSLQNFPFGMGPQSWLTHEPITEAYATGKKFGHPHNMYLMWAAEYGWLLIAAMGLVVVQAIRNFWRRRAELFESGDSNQLLLLAGFTASVSAALFHAGVSAVFMAPGSMLVGLFVLIGFWALILPAGDSLQEARSTANPRRRMIVAGLLSAAFLILWALWMNEVWQYYQDMRADEAYYYEHESEGTLPRFWFHGNYPRD</sequence>
<protein>
    <recommendedName>
        <fullName evidence="6">O-antigen ligase-related domain-containing protein</fullName>
    </recommendedName>
</protein>
<dbReference type="GO" id="GO:0016020">
    <property type="term" value="C:membrane"/>
    <property type="evidence" value="ECO:0007669"/>
    <property type="project" value="UniProtKB-SubCell"/>
</dbReference>
<gene>
    <name evidence="7" type="ORF">B9Q17_15515</name>
</gene>
<comment type="caution">
    <text evidence="7">The sequence shown here is derived from an EMBL/GenBank/DDBJ whole genome shotgun (WGS) entry which is preliminary data.</text>
</comment>
<name>A0A7Z1DXS5_9GAMM</name>
<proteinExistence type="predicted"/>
<organism evidence="7 8">
    <name type="scientific">Marinobacter vinifirmus</name>
    <dbReference type="NCBI Taxonomy" id="355591"/>
    <lineage>
        <taxon>Bacteria</taxon>
        <taxon>Pseudomonadati</taxon>
        <taxon>Pseudomonadota</taxon>
        <taxon>Gammaproteobacteria</taxon>
        <taxon>Pseudomonadales</taxon>
        <taxon>Marinobacteraceae</taxon>
        <taxon>Marinobacter</taxon>
    </lineage>
</organism>
<reference evidence="7 8" key="1">
    <citation type="submission" date="2017-06" db="EMBL/GenBank/DDBJ databases">
        <title>Draft genome sequence of the halophilic bacterium Marinobacter vinifirmus FB1.</title>
        <authorList>
            <person name="Stepanov V.G."/>
            <person name="Roberts D.J."/>
            <person name="Fox G.E."/>
        </authorList>
    </citation>
    <scope>NUCLEOTIDE SEQUENCE [LARGE SCALE GENOMIC DNA]</scope>
    <source>
        <strain evidence="7 8">FB1</strain>
    </source>
</reference>
<keyword evidence="4 5" id="KW-0472">Membrane</keyword>
<dbReference type="Pfam" id="PF04932">
    <property type="entry name" value="Wzy_C"/>
    <property type="match status" value="1"/>
</dbReference>
<feature type="transmembrane region" description="Helical" evidence="5">
    <location>
        <begin position="194"/>
        <end position="212"/>
    </location>
</feature>
<evidence type="ECO:0000256" key="5">
    <source>
        <dbReference type="SAM" id="Phobius"/>
    </source>
</evidence>
<evidence type="ECO:0000259" key="6">
    <source>
        <dbReference type="Pfam" id="PF04932"/>
    </source>
</evidence>
<dbReference type="Proteomes" id="UP000216984">
    <property type="component" value="Unassembled WGS sequence"/>
</dbReference>
<feature type="transmembrane region" description="Helical" evidence="5">
    <location>
        <begin position="218"/>
        <end position="234"/>
    </location>
</feature>
<dbReference type="PANTHER" id="PTHR37422:SF23">
    <property type="entry name" value="TEICHURONIC ACID BIOSYNTHESIS PROTEIN TUAE"/>
    <property type="match status" value="1"/>
</dbReference>
<keyword evidence="8" id="KW-1185">Reference proteome</keyword>
<evidence type="ECO:0000256" key="1">
    <source>
        <dbReference type="ARBA" id="ARBA00004141"/>
    </source>
</evidence>
<dbReference type="AlphaFoldDB" id="A0A7Z1DXS5"/>
<feature type="domain" description="O-antigen ligase-related" evidence="6">
    <location>
        <begin position="206"/>
        <end position="344"/>
    </location>
</feature>
<feature type="transmembrane region" description="Helical" evidence="5">
    <location>
        <begin position="330"/>
        <end position="350"/>
    </location>
</feature>
<feature type="transmembrane region" description="Helical" evidence="5">
    <location>
        <begin position="37"/>
        <end position="54"/>
    </location>
</feature>
<feature type="transmembrane region" description="Helical" evidence="5">
    <location>
        <begin position="435"/>
        <end position="453"/>
    </location>
</feature>
<accession>A0A7Z1DXS5</accession>
<keyword evidence="3 5" id="KW-1133">Transmembrane helix</keyword>
<evidence type="ECO:0000256" key="4">
    <source>
        <dbReference type="ARBA" id="ARBA00023136"/>
    </source>
</evidence>
<comment type="subcellular location">
    <subcellularLocation>
        <location evidence="1">Membrane</location>
        <topology evidence="1">Multi-pass membrane protein</topology>
    </subcellularLocation>
</comment>
<dbReference type="PANTHER" id="PTHR37422">
    <property type="entry name" value="TEICHURONIC ACID BIOSYNTHESIS PROTEIN TUAE"/>
    <property type="match status" value="1"/>
</dbReference>
<evidence type="ECO:0000256" key="2">
    <source>
        <dbReference type="ARBA" id="ARBA00022692"/>
    </source>
</evidence>
<feature type="transmembrane region" description="Helical" evidence="5">
    <location>
        <begin position="61"/>
        <end position="85"/>
    </location>
</feature>